<evidence type="ECO:0000256" key="9">
    <source>
        <dbReference type="ARBA" id="ARBA00022598"/>
    </source>
</evidence>
<reference evidence="20" key="1">
    <citation type="journal article" date="2019" name="Int. J. Syst. Evol. Microbiol.">
        <title>The Global Catalogue of Microorganisms (GCM) 10K type strain sequencing project: providing services to taxonomists for standard genome sequencing and annotation.</title>
        <authorList>
            <consortium name="The Broad Institute Genomics Platform"/>
            <consortium name="The Broad Institute Genome Sequencing Center for Infectious Disease"/>
            <person name="Wu L."/>
            <person name="Ma J."/>
        </authorList>
    </citation>
    <scope>NUCLEOTIDE SEQUENCE [LARGE SCALE GENOMIC DNA]</scope>
    <source>
        <strain evidence="20">JCM 17805</strain>
    </source>
</reference>
<evidence type="ECO:0000256" key="1">
    <source>
        <dbReference type="ARBA" id="ARBA00001936"/>
    </source>
</evidence>
<keyword evidence="10 17" id="KW-0547">Nucleotide-binding</keyword>
<evidence type="ECO:0000256" key="2">
    <source>
        <dbReference type="ARBA" id="ARBA00001946"/>
    </source>
</evidence>
<evidence type="ECO:0000256" key="12">
    <source>
        <dbReference type="ARBA" id="ARBA00022960"/>
    </source>
</evidence>
<evidence type="ECO:0000313" key="19">
    <source>
        <dbReference type="EMBL" id="GAA4648577.1"/>
    </source>
</evidence>
<evidence type="ECO:0000313" key="20">
    <source>
        <dbReference type="Proteomes" id="UP001500604"/>
    </source>
</evidence>
<evidence type="ECO:0000256" key="5">
    <source>
        <dbReference type="ARBA" id="ARBA00004752"/>
    </source>
</evidence>
<dbReference type="InterPro" id="IPR005905">
    <property type="entry name" value="D_ala_D_ala"/>
</dbReference>
<dbReference type="SUPFAM" id="SSF52440">
    <property type="entry name" value="PreATP-grasp domain"/>
    <property type="match status" value="1"/>
</dbReference>
<keyword evidence="9 16" id="KW-0436">Ligase</keyword>
<dbReference type="InterPro" id="IPR013815">
    <property type="entry name" value="ATP_grasp_subdomain_1"/>
</dbReference>
<dbReference type="SUPFAM" id="SSF56059">
    <property type="entry name" value="Glutathione synthetase ATP-binding domain-like"/>
    <property type="match status" value="1"/>
</dbReference>
<evidence type="ECO:0000256" key="7">
    <source>
        <dbReference type="ARBA" id="ARBA00012216"/>
    </source>
</evidence>
<keyword evidence="11 17" id="KW-0067">ATP-binding</keyword>
<keyword evidence="14 16" id="KW-0961">Cell wall biogenesis/degradation</keyword>
<dbReference type="Gene3D" id="3.40.50.20">
    <property type="match status" value="1"/>
</dbReference>
<comment type="cofactor">
    <cofactor evidence="2">
        <name>Mg(2+)</name>
        <dbReference type="ChEBI" id="CHEBI:18420"/>
    </cofactor>
</comment>
<dbReference type="NCBIfam" id="TIGR01205">
    <property type="entry name" value="D_ala_D_alaTIGR"/>
    <property type="match status" value="1"/>
</dbReference>
<evidence type="ECO:0000256" key="17">
    <source>
        <dbReference type="PROSITE-ProRule" id="PRU00409"/>
    </source>
</evidence>
<dbReference type="InterPro" id="IPR000291">
    <property type="entry name" value="D-Ala_lig_Van_CS"/>
</dbReference>
<dbReference type="PANTHER" id="PTHR23132">
    <property type="entry name" value="D-ALANINE--D-ALANINE LIGASE"/>
    <property type="match status" value="1"/>
</dbReference>
<keyword evidence="12 16" id="KW-0133">Cell shape</keyword>
<evidence type="ECO:0000256" key="10">
    <source>
        <dbReference type="ARBA" id="ARBA00022741"/>
    </source>
</evidence>
<comment type="similarity">
    <text evidence="6 16">Belongs to the D-alanine--D-alanine ligase family.</text>
</comment>
<comment type="catalytic activity">
    <reaction evidence="15 16">
        <text>2 D-alanine + ATP = D-alanyl-D-alanine + ADP + phosphate + H(+)</text>
        <dbReference type="Rhea" id="RHEA:11224"/>
        <dbReference type="ChEBI" id="CHEBI:15378"/>
        <dbReference type="ChEBI" id="CHEBI:30616"/>
        <dbReference type="ChEBI" id="CHEBI:43474"/>
        <dbReference type="ChEBI" id="CHEBI:57416"/>
        <dbReference type="ChEBI" id="CHEBI:57822"/>
        <dbReference type="ChEBI" id="CHEBI:456216"/>
        <dbReference type="EC" id="6.3.2.4"/>
    </reaction>
</comment>
<keyword evidence="8 16" id="KW-0963">Cytoplasm</keyword>
<dbReference type="InterPro" id="IPR011761">
    <property type="entry name" value="ATP-grasp"/>
</dbReference>
<dbReference type="PANTHER" id="PTHR23132:SF23">
    <property type="entry name" value="D-ALANINE--D-ALANINE LIGASE B"/>
    <property type="match status" value="1"/>
</dbReference>
<evidence type="ECO:0000256" key="6">
    <source>
        <dbReference type="ARBA" id="ARBA00010871"/>
    </source>
</evidence>
<comment type="subcellular location">
    <subcellularLocation>
        <location evidence="4 16">Cytoplasm</location>
    </subcellularLocation>
</comment>
<evidence type="ECO:0000256" key="3">
    <source>
        <dbReference type="ARBA" id="ARBA00003921"/>
    </source>
</evidence>
<comment type="cofactor">
    <cofactor evidence="1">
        <name>Mn(2+)</name>
        <dbReference type="ChEBI" id="CHEBI:29035"/>
    </cofactor>
</comment>
<evidence type="ECO:0000256" key="4">
    <source>
        <dbReference type="ARBA" id="ARBA00004496"/>
    </source>
</evidence>
<dbReference type="GO" id="GO:0016874">
    <property type="term" value="F:ligase activity"/>
    <property type="evidence" value="ECO:0007669"/>
    <property type="project" value="UniProtKB-KW"/>
</dbReference>
<dbReference type="Gene3D" id="3.30.1490.20">
    <property type="entry name" value="ATP-grasp fold, A domain"/>
    <property type="match status" value="1"/>
</dbReference>
<evidence type="ECO:0000256" key="8">
    <source>
        <dbReference type="ARBA" id="ARBA00022490"/>
    </source>
</evidence>
<evidence type="ECO:0000256" key="15">
    <source>
        <dbReference type="ARBA" id="ARBA00047614"/>
    </source>
</evidence>
<evidence type="ECO:0000256" key="11">
    <source>
        <dbReference type="ARBA" id="ARBA00022840"/>
    </source>
</evidence>
<evidence type="ECO:0000256" key="14">
    <source>
        <dbReference type="ARBA" id="ARBA00023316"/>
    </source>
</evidence>
<dbReference type="HAMAP" id="MF_00047">
    <property type="entry name" value="Dala_Dala_lig"/>
    <property type="match status" value="1"/>
</dbReference>
<dbReference type="PROSITE" id="PS00844">
    <property type="entry name" value="DALA_DALA_LIGASE_2"/>
    <property type="match status" value="1"/>
</dbReference>
<dbReference type="Pfam" id="PF01820">
    <property type="entry name" value="Dala_Dala_lig_N"/>
    <property type="match status" value="1"/>
</dbReference>
<dbReference type="RefSeq" id="WP_345194241.1">
    <property type="nucleotide sequence ID" value="NZ_BAABFL010000081.1"/>
</dbReference>
<comment type="function">
    <text evidence="3 16">Cell wall formation.</text>
</comment>
<sequence length="331" mass="35995">MSEQFDRDEQGGGMDALGRVAVLYGGTSAERQVSLHSGGRIHAALQSLGVDSILIDTEDGLISQLQTIKPDRVFLALHGGDGEDGTVQGVLEYMGIPYTGSGVKASALAMDKYRSKLIWQSIGLPTPEYQLVTGDVDIDDLPVPCFVKPNQEGSSIGMTRVNTRDQLADAIRKAADHGEQVLVERLIEGAEFTVAILNGSALPAIRLETDNVFYDYEAKYLSDGTRYHLPCGLSEEKECELRELALRAFNSLGCRGWGRVDVMQDGEGQFWLLEVNTIPGMTDHSLVPMAARASGLEFEDLVLALLQASGQQENGTWKPGYTPRIEMAVTD</sequence>
<dbReference type="NCBIfam" id="NF002378">
    <property type="entry name" value="PRK01372.1"/>
    <property type="match status" value="1"/>
</dbReference>
<evidence type="ECO:0000259" key="18">
    <source>
        <dbReference type="PROSITE" id="PS50975"/>
    </source>
</evidence>
<dbReference type="Gene3D" id="3.30.470.20">
    <property type="entry name" value="ATP-grasp fold, B domain"/>
    <property type="match status" value="1"/>
</dbReference>
<dbReference type="PIRSF" id="PIRSF039102">
    <property type="entry name" value="Ddl/VanB"/>
    <property type="match status" value="1"/>
</dbReference>
<name>A0ABP8UY93_9GAMM</name>
<dbReference type="Proteomes" id="UP001500604">
    <property type="component" value="Unassembled WGS sequence"/>
</dbReference>
<dbReference type="InterPro" id="IPR011095">
    <property type="entry name" value="Dala_Dala_lig_C"/>
</dbReference>
<comment type="pathway">
    <text evidence="5 16">Cell wall biogenesis; peptidoglycan biosynthesis.</text>
</comment>
<accession>A0ABP8UY93</accession>
<dbReference type="PROSITE" id="PS50975">
    <property type="entry name" value="ATP_GRASP"/>
    <property type="match status" value="1"/>
</dbReference>
<comment type="caution">
    <text evidence="19">The sequence shown here is derived from an EMBL/GenBank/DDBJ whole genome shotgun (WGS) entry which is preliminary data.</text>
</comment>
<evidence type="ECO:0000256" key="13">
    <source>
        <dbReference type="ARBA" id="ARBA00022984"/>
    </source>
</evidence>
<proteinExistence type="inferred from homology"/>
<feature type="domain" description="ATP-grasp" evidence="18">
    <location>
        <begin position="116"/>
        <end position="307"/>
    </location>
</feature>
<dbReference type="PROSITE" id="PS00843">
    <property type="entry name" value="DALA_DALA_LIGASE_1"/>
    <property type="match status" value="1"/>
</dbReference>
<keyword evidence="20" id="KW-1185">Reference proteome</keyword>
<organism evidence="19 20">
    <name type="scientific">Kistimonas scapharcae</name>
    <dbReference type="NCBI Taxonomy" id="1036133"/>
    <lineage>
        <taxon>Bacteria</taxon>
        <taxon>Pseudomonadati</taxon>
        <taxon>Pseudomonadota</taxon>
        <taxon>Gammaproteobacteria</taxon>
        <taxon>Oceanospirillales</taxon>
        <taxon>Endozoicomonadaceae</taxon>
        <taxon>Kistimonas</taxon>
    </lineage>
</organism>
<keyword evidence="13 16" id="KW-0573">Peptidoglycan synthesis</keyword>
<dbReference type="EMBL" id="BAABFL010000081">
    <property type="protein sequence ID" value="GAA4648577.1"/>
    <property type="molecule type" value="Genomic_DNA"/>
</dbReference>
<gene>
    <name evidence="16" type="primary">ddl</name>
    <name evidence="19" type="ORF">GCM10023116_08460</name>
</gene>
<evidence type="ECO:0000256" key="16">
    <source>
        <dbReference type="HAMAP-Rule" id="MF_00047"/>
    </source>
</evidence>
<protein>
    <recommendedName>
        <fullName evidence="7 16">D-alanine--D-alanine ligase</fullName>
        <ecNumber evidence="7 16">6.3.2.4</ecNumber>
    </recommendedName>
    <alternativeName>
        <fullName evidence="16">D-Ala-D-Ala ligase</fullName>
    </alternativeName>
    <alternativeName>
        <fullName evidence="16">D-alanylalanine synthetase</fullName>
    </alternativeName>
</protein>
<dbReference type="EC" id="6.3.2.4" evidence="7 16"/>
<dbReference type="Pfam" id="PF07478">
    <property type="entry name" value="Dala_Dala_lig_C"/>
    <property type="match status" value="1"/>
</dbReference>
<dbReference type="InterPro" id="IPR016185">
    <property type="entry name" value="PreATP-grasp_dom_sf"/>
</dbReference>
<dbReference type="InterPro" id="IPR011127">
    <property type="entry name" value="Dala_Dala_lig_N"/>
</dbReference>